<sequence>MAAFEINRSTHTKDDNCGISQYYQQSIQNGKYYTTNLVPDAREVNPLAVNNLVVYPREGFGFNNQAIDADSVLRNQPEFKNNRCNIRPQARPFLTVPFMGGGRGNPDVESLLLHSEMVRTGKECGTVTEMQFDGVFTPLIASVKNNIQDPKNLVTEVAAPGWVRGGIPSRSYIRDVNC</sequence>
<accession>A0A6C0BAM1</accession>
<dbReference type="AlphaFoldDB" id="A0A6C0BAM1"/>
<name>A0A6C0BAM1_9ZZZZ</name>
<reference evidence="1" key="1">
    <citation type="journal article" date="2020" name="Nature">
        <title>Giant virus diversity and host interactions through global metagenomics.</title>
        <authorList>
            <person name="Schulz F."/>
            <person name="Roux S."/>
            <person name="Paez-Espino D."/>
            <person name="Jungbluth S."/>
            <person name="Walsh D.A."/>
            <person name="Denef V.J."/>
            <person name="McMahon K.D."/>
            <person name="Konstantinidis K.T."/>
            <person name="Eloe-Fadrosh E.A."/>
            <person name="Kyrpides N.C."/>
            <person name="Woyke T."/>
        </authorList>
    </citation>
    <scope>NUCLEOTIDE SEQUENCE</scope>
    <source>
        <strain evidence="1">GVMAG-M-3300010158-60</strain>
    </source>
</reference>
<organism evidence="1">
    <name type="scientific">viral metagenome</name>
    <dbReference type="NCBI Taxonomy" id="1070528"/>
    <lineage>
        <taxon>unclassified sequences</taxon>
        <taxon>metagenomes</taxon>
        <taxon>organismal metagenomes</taxon>
    </lineage>
</organism>
<dbReference type="EMBL" id="MN739108">
    <property type="protein sequence ID" value="QHS89305.1"/>
    <property type="molecule type" value="Genomic_DNA"/>
</dbReference>
<evidence type="ECO:0000313" key="1">
    <source>
        <dbReference type="EMBL" id="QHS89305.1"/>
    </source>
</evidence>
<proteinExistence type="predicted"/>
<protein>
    <submittedName>
        <fullName evidence="1">Uncharacterized protein</fullName>
    </submittedName>
</protein>